<evidence type="ECO:0000313" key="2">
    <source>
        <dbReference type="EMBL" id="MCG9027109.1"/>
    </source>
</evidence>
<dbReference type="InterPro" id="IPR006522">
    <property type="entry name" value="Phage_virion_morphogenesis"/>
</dbReference>
<dbReference type="AlphaFoldDB" id="A0ABD4SWE5"/>
<dbReference type="NCBIfam" id="TIGR01635">
    <property type="entry name" value="tail_comp_S"/>
    <property type="match status" value="1"/>
</dbReference>
<feature type="compositionally biased region" description="Basic residues" evidence="1">
    <location>
        <begin position="53"/>
        <end position="63"/>
    </location>
</feature>
<accession>A0ABD4SWE5</accession>
<name>A0ABD4SWE5_9NEIS</name>
<dbReference type="RefSeq" id="WP_239894511.1">
    <property type="nucleotide sequence ID" value="NZ_JAJAXM010000037.1"/>
</dbReference>
<protein>
    <submittedName>
        <fullName evidence="2">Phage virion morphogenesis protein</fullName>
    </submittedName>
</protein>
<gene>
    <name evidence="2" type="ORF">LH440_14580</name>
</gene>
<comment type="caution">
    <text evidence="2">The sequence shown here is derived from an EMBL/GenBank/DDBJ whole genome shotgun (WGS) entry which is preliminary data.</text>
</comment>
<sequence length="146" mass="16528">MSLAVLESELAGMLQQTGPAARRQLAREIGRELRRSQQKRIAAQQNPDGSRFAPRKPQLRQRTPVRRQMFTRLRTARYLQLETTPEAVAIAFVSSVARIAKVHQFGEEDEVRPGLTARYPARELLGMTEEDIGRVQEAVLRHLADG</sequence>
<dbReference type="Proteomes" id="UP001200247">
    <property type="component" value="Unassembled WGS sequence"/>
</dbReference>
<dbReference type="Pfam" id="PF05069">
    <property type="entry name" value="Phage_tail_S"/>
    <property type="match status" value="1"/>
</dbReference>
<evidence type="ECO:0000256" key="1">
    <source>
        <dbReference type="SAM" id="MobiDB-lite"/>
    </source>
</evidence>
<organism evidence="2 3">
    <name type="scientific">Laribacter hongkongensis</name>
    <dbReference type="NCBI Taxonomy" id="168471"/>
    <lineage>
        <taxon>Bacteria</taxon>
        <taxon>Pseudomonadati</taxon>
        <taxon>Pseudomonadota</taxon>
        <taxon>Betaproteobacteria</taxon>
        <taxon>Neisseriales</taxon>
        <taxon>Aquaspirillaceae</taxon>
        <taxon>Laribacter</taxon>
    </lineage>
</organism>
<evidence type="ECO:0000313" key="3">
    <source>
        <dbReference type="Proteomes" id="UP001200247"/>
    </source>
</evidence>
<feature type="region of interest" description="Disordered" evidence="1">
    <location>
        <begin position="36"/>
        <end position="63"/>
    </location>
</feature>
<proteinExistence type="predicted"/>
<dbReference type="EMBL" id="JAJAXM010000037">
    <property type="protein sequence ID" value="MCG9027109.1"/>
    <property type="molecule type" value="Genomic_DNA"/>
</dbReference>
<reference evidence="2 3" key="1">
    <citation type="submission" date="2021-10" db="EMBL/GenBank/DDBJ databases">
        <title>Whole-genome sequencing analysis of Laribacter hongkongensis: virulence gene profiles, carbohydrate-active enzyme prediction, and antimicrobial resistance characterization.</title>
        <authorList>
            <person name="Yuan P."/>
            <person name="Zhan Y."/>
            <person name="Chen D."/>
        </authorList>
    </citation>
    <scope>NUCLEOTIDE SEQUENCE [LARGE SCALE GENOMIC DNA]</scope>
    <source>
        <strain evidence="2 3">W67</strain>
    </source>
</reference>